<dbReference type="PANTHER" id="PTHR43240">
    <property type="entry name" value="1,4-DIHYDROXY-2-NAPHTHOYL-COA THIOESTERASE 1"/>
    <property type="match status" value="1"/>
</dbReference>
<evidence type="ECO:0000259" key="3">
    <source>
        <dbReference type="Pfam" id="PF03061"/>
    </source>
</evidence>
<name>A0A2A9EGH3_9MICO</name>
<dbReference type="InterPro" id="IPR029069">
    <property type="entry name" value="HotDog_dom_sf"/>
</dbReference>
<keyword evidence="2" id="KW-0378">Hydrolase</keyword>
<dbReference type="GO" id="GO:0005829">
    <property type="term" value="C:cytosol"/>
    <property type="evidence" value="ECO:0007669"/>
    <property type="project" value="TreeGrafter"/>
</dbReference>
<dbReference type="SUPFAM" id="SSF54637">
    <property type="entry name" value="Thioesterase/thiol ester dehydrase-isomerase"/>
    <property type="match status" value="1"/>
</dbReference>
<dbReference type="NCBIfam" id="TIGR00369">
    <property type="entry name" value="unchar_dom_1"/>
    <property type="match status" value="1"/>
</dbReference>
<dbReference type="Pfam" id="PF03061">
    <property type="entry name" value="4HBT"/>
    <property type="match status" value="1"/>
</dbReference>
<dbReference type="OrthoDB" id="9798208at2"/>
<proteinExistence type="inferred from homology"/>
<reference evidence="4 5" key="1">
    <citation type="submission" date="2017-10" db="EMBL/GenBank/DDBJ databases">
        <title>Sequencing the genomes of 1000 actinobacteria strains.</title>
        <authorList>
            <person name="Klenk H.-P."/>
        </authorList>
    </citation>
    <scope>NUCLEOTIDE SEQUENCE [LARGE SCALE GENOMIC DNA]</scope>
    <source>
        <strain evidence="4 5">DSM 21838</strain>
    </source>
</reference>
<keyword evidence="5" id="KW-1185">Reference proteome</keyword>
<dbReference type="InterPro" id="IPR006683">
    <property type="entry name" value="Thioestr_dom"/>
</dbReference>
<accession>A0A2A9EGH3</accession>
<evidence type="ECO:0000256" key="1">
    <source>
        <dbReference type="ARBA" id="ARBA00008324"/>
    </source>
</evidence>
<feature type="domain" description="Thioesterase" evidence="3">
    <location>
        <begin position="48"/>
        <end position="125"/>
    </location>
</feature>
<comment type="similarity">
    <text evidence="1">Belongs to the thioesterase PaaI family.</text>
</comment>
<comment type="caution">
    <text evidence="4">The sequence shown here is derived from an EMBL/GenBank/DDBJ whole genome shotgun (WGS) entry which is preliminary data.</text>
</comment>
<dbReference type="CDD" id="cd03443">
    <property type="entry name" value="PaaI_thioesterase"/>
    <property type="match status" value="1"/>
</dbReference>
<dbReference type="AlphaFoldDB" id="A0A2A9EGH3"/>
<dbReference type="RefSeq" id="WP_098482489.1">
    <property type="nucleotide sequence ID" value="NZ_PDJI01000004.1"/>
</dbReference>
<protein>
    <submittedName>
        <fullName evidence="4">Uncharacterized protein (TIGR00369 family)</fullName>
    </submittedName>
</protein>
<sequence>MTDSDDLLPALLASFAGTLVERLGIELVVAEPERVVARMPVAGNTQPHGLLHGGATAALAETVGSVAATIHAGTGRTAVGTELSATHHRSAREGHVTATATPLHLGRRTATYDVAVLDDDGRRVCTARLSCMILGEPGGPAQS</sequence>
<gene>
    <name evidence="4" type="ORF">ATJ97_0638</name>
</gene>
<dbReference type="PANTHER" id="PTHR43240:SF5">
    <property type="entry name" value="1,4-DIHYDROXY-2-NAPHTHOYL-COA THIOESTERASE 1"/>
    <property type="match status" value="1"/>
</dbReference>
<evidence type="ECO:0000313" key="4">
    <source>
        <dbReference type="EMBL" id="PFG38167.1"/>
    </source>
</evidence>
<evidence type="ECO:0000256" key="2">
    <source>
        <dbReference type="ARBA" id="ARBA00022801"/>
    </source>
</evidence>
<dbReference type="Gene3D" id="3.10.129.10">
    <property type="entry name" value="Hotdog Thioesterase"/>
    <property type="match status" value="1"/>
</dbReference>
<dbReference type="EMBL" id="PDJI01000004">
    <property type="protein sequence ID" value="PFG38167.1"/>
    <property type="molecule type" value="Genomic_DNA"/>
</dbReference>
<dbReference type="InterPro" id="IPR003736">
    <property type="entry name" value="PAAI_dom"/>
</dbReference>
<dbReference type="GO" id="GO:0061522">
    <property type="term" value="F:1,4-dihydroxy-2-naphthoyl-CoA thioesterase activity"/>
    <property type="evidence" value="ECO:0007669"/>
    <property type="project" value="TreeGrafter"/>
</dbReference>
<organism evidence="4 5">
    <name type="scientific">Georgenia soli</name>
    <dbReference type="NCBI Taxonomy" id="638953"/>
    <lineage>
        <taxon>Bacteria</taxon>
        <taxon>Bacillati</taxon>
        <taxon>Actinomycetota</taxon>
        <taxon>Actinomycetes</taxon>
        <taxon>Micrococcales</taxon>
        <taxon>Bogoriellaceae</taxon>
        <taxon>Georgenia</taxon>
    </lineage>
</organism>
<dbReference type="Proteomes" id="UP000222106">
    <property type="component" value="Unassembled WGS sequence"/>
</dbReference>
<evidence type="ECO:0000313" key="5">
    <source>
        <dbReference type="Proteomes" id="UP000222106"/>
    </source>
</evidence>